<dbReference type="Gene3D" id="3.30.420.10">
    <property type="entry name" value="Ribonuclease H-like superfamily/Ribonuclease H"/>
    <property type="match status" value="1"/>
</dbReference>
<evidence type="ECO:0000259" key="1">
    <source>
        <dbReference type="PROSITE" id="PS50994"/>
    </source>
</evidence>
<accession>A0A4Y2Q365</accession>
<dbReference type="OrthoDB" id="6429742at2759"/>
<dbReference type="InterPro" id="IPR012337">
    <property type="entry name" value="RNaseH-like_sf"/>
</dbReference>
<protein>
    <recommendedName>
        <fullName evidence="1">Integrase catalytic domain-containing protein</fullName>
    </recommendedName>
</protein>
<proteinExistence type="predicted"/>
<feature type="domain" description="Integrase catalytic" evidence="1">
    <location>
        <begin position="14"/>
        <end position="117"/>
    </location>
</feature>
<comment type="caution">
    <text evidence="2">The sequence shown here is derived from an EMBL/GenBank/DDBJ whole genome shotgun (WGS) entry which is preliminary data.</text>
</comment>
<gene>
    <name evidence="2" type="ORF">AVEN_30145_1</name>
</gene>
<dbReference type="PANTHER" id="PTHR37984">
    <property type="entry name" value="PROTEIN CBG26694"/>
    <property type="match status" value="1"/>
</dbReference>
<dbReference type="Pfam" id="PF00665">
    <property type="entry name" value="rve"/>
    <property type="match status" value="1"/>
</dbReference>
<dbReference type="Proteomes" id="UP000499080">
    <property type="component" value="Unassembled WGS sequence"/>
</dbReference>
<dbReference type="InterPro" id="IPR001584">
    <property type="entry name" value="Integrase_cat-core"/>
</dbReference>
<dbReference type="PROSITE" id="PS50994">
    <property type="entry name" value="INTEGRASE"/>
    <property type="match status" value="1"/>
</dbReference>
<dbReference type="GO" id="GO:0015074">
    <property type="term" value="P:DNA integration"/>
    <property type="evidence" value="ECO:0007669"/>
    <property type="project" value="InterPro"/>
</dbReference>
<evidence type="ECO:0000313" key="3">
    <source>
        <dbReference type="Proteomes" id="UP000499080"/>
    </source>
</evidence>
<keyword evidence="3" id="KW-1185">Reference proteome</keyword>
<sequence>MLKYIAEYVKNCRDCNRYKPKTLSGKKWIFLVEDTSTKWVELFALKEATSVNCAKTLVEEVFLRYGLPRRLISDNGPQFISAVMQHTCNFLGIKQDLIPVYRPEANPSESKNRDLKP</sequence>
<dbReference type="GO" id="GO:0003676">
    <property type="term" value="F:nucleic acid binding"/>
    <property type="evidence" value="ECO:0007669"/>
    <property type="project" value="InterPro"/>
</dbReference>
<dbReference type="PANTHER" id="PTHR37984:SF5">
    <property type="entry name" value="PROTEIN NYNRIN-LIKE"/>
    <property type="match status" value="1"/>
</dbReference>
<organism evidence="2 3">
    <name type="scientific">Araneus ventricosus</name>
    <name type="common">Orbweaver spider</name>
    <name type="synonym">Epeira ventricosa</name>
    <dbReference type="NCBI Taxonomy" id="182803"/>
    <lineage>
        <taxon>Eukaryota</taxon>
        <taxon>Metazoa</taxon>
        <taxon>Ecdysozoa</taxon>
        <taxon>Arthropoda</taxon>
        <taxon>Chelicerata</taxon>
        <taxon>Arachnida</taxon>
        <taxon>Araneae</taxon>
        <taxon>Araneomorphae</taxon>
        <taxon>Entelegynae</taxon>
        <taxon>Araneoidea</taxon>
        <taxon>Araneidae</taxon>
        <taxon>Araneus</taxon>
    </lineage>
</organism>
<dbReference type="AlphaFoldDB" id="A0A4Y2Q365"/>
<name>A0A4Y2Q365_ARAVE</name>
<dbReference type="InterPro" id="IPR050951">
    <property type="entry name" value="Retrovirus_Pol_polyprotein"/>
</dbReference>
<dbReference type="EMBL" id="BGPR01012829">
    <property type="protein sequence ID" value="GBN57854.1"/>
    <property type="molecule type" value="Genomic_DNA"/>
</dbReference>
<dbReference type="InterPro" id="IPR036397">
    <property type="entry name" value="RNaseH_sf"/>
</dbReference>
<dbReference type="SUPFAM" id="SSF53098">
    <property type="entry name" value="Ribonuclease H-like"/>
    <property type="match status" value="1"/>
</dbReference>
<evidence type="ECO:0000313" key="2">
    <source>
        <dbReference type="EMBL" id="GBN57854.1"/>
    </source>
</evidence>
<reference evidence="2 3" key="1">
    <citation type="journal article" date="2019" name="Sci. Rep.">
        <title>Orb-weaving spider Araneus ventricosus genome elucidates the spidroin gene catalogue.</title>
        <authorList>
            <person name="Kono N."/>
            <person name="Nakamura H."/>
            <person name="Ohtoshi R."/>
            <person name="Moran D.A.P."/>
            <person name="Shinohara A."/>
            <person name="Yoshida Y."/>
            <person name="Fujiwara M."/>
            <person name="Mori M."/>
            <person name="Tomita M."/>
            <person name="Arakawa K."/>
        </authorList>
    </citation>
    <scope>NUCLEOTIDE SEQUENCE [LARGE SCALE GENOMIC DNA]</scope>
</reference>